<reference evidence="4" key="1">
    <citation type="journal article" date="2023" name="Mol. Biol. Evol.">
        <title>Third-Generation Sequencing Reveals the Adaptive Role of the Epigenome in Three Deep-Sea Polychaetes.</title>
        <authorList>
            <person name="Perez M."/>
            <person name="Aroh O."/>
            <person name="Sun Y."/>
            <person name="Lan Y."/>
            <person name="Juniper S.K."/>
            <person name="Young C.R."/>
            <person name="Angers B."/>
            <person name="Qian P.Y."/>
        </authorList>
    </citation>
    <scope>NUCLEOTIDE SEQUENCE</scope>
    <source>
        <strain evidence="4">P08H-3</strain>
    </source>
</reference>
<dbReference type="PANTHER" id="PTHR23050">
    <property type="entry name" value="CALCIUM BINDING PROTEIN"/>
    <property type="match status" value="1"/>
</dbReference>
<dbReference type="CDD" id="cd00051">
    <property type="entry name" value="EFh"/>
    <property type="match status" value="1"/>
</dbReference>
<dbReference type="SMART" id="SM00054">
    <property type="entry name" value="EFh"/>
    <property type="match status" value="3"/>
</dbReference>
<evidence type="ECO:0000313" key="4">
    <source>
        <dbReference type="EMBL" id="KAK2147295.1"/>
    </source>
</evidence>
<dbReference type="EMBL" id="JAODUP010000561">
    <property type="protein sequence ID" value="KAK2147295.1"/>
    <property type="molecule type" value="Genomic_DNA"/>
</dbReference>
<gene>
    <name evidence="4" type="ORF">LSH36_561g02071</name>
</gene>
<keyword evidence="5" id="KW-1185">Reference proteome</keyword>
<proteinExistence type="predicted"/>
<dbReference type="GO" id="GO:0005509">
    <property type="term" value="F:calcium ion binding"/>
    <property type="evidence" value="ECO:0007669"/>
    <property type="project" value="InterPro"/>
</dbReference>
<dbReference type="PROSITE" id="PS00018">
    <property type="entry name" value="EF_HAND_1"/>
    <property type="match status" value="1"/>
</dbReference>
<dbReference type="InterPro" id="IPR002048">
    <property type="entry name" value="EF_hand_dom"/>
</dbReference>
<protein>
    <recommendedName>
        <fullName evidence="3">EF-hand domain-containing protein</fullName>
    </recommendedName>
</protein>
<dbReference type="AlphaFoldDB" id="A0AAD9MVT9"/>
<feature type="domain" description="EF-hand" evidence="3">
    <location>
        <begin position="140"/>
        <end position="175"/>
    </location>
</feature>
<dbReference type="FunFam" id="1.10.238.10:FF:000003">
    <property type="entry name" value="Calmodulin A"/>
    <property type="match status" value="1"/>
</dbReference>
<dbReference type="InterPro" id="IPR011992">
    <property type="entry name" value="EF-hand-dom_pair"/>
</dbReference>
<keyword evidence="1" id="KW-0677">Repeat</keyword>
<evidence type="ECO:0000313" key="5">
    <source>
        <dbReference type="Proteomes" id="UP001208570"/>
    </source>
</evidence>
<dbReference type="Gene3D" id="1.10.238.10">
    <property type="entry name" value="EF-hand"/>
    <property type="match status" value="1"/>
</dbReference>
<accession>A0AAD9MVT9</accession>
<sequence>MSAYSTILTGFIHKIPSRFQKREISDAERKTISSVFYECDLGHKGYLDKEDVKMAVLSLFGYKPSKVEVNQLFQDHSKLIGDSCQGIQLENFTGAMTCKLLVQDEDDLIRQTFLVFDSQCRGFLTLDDLKKAFAQVAPHLSLSVIESAFREVDRDGDGRVSYKDFEFMMKYNDEDKL</sequence>
<comment type="caution">
    <text evidence="4">The sequence shown here is derived from an EMBL/GenBank/DDBJ whole genome shotgun (WGS) entry which is preliminary data.</text>
</comment>
<dbReference type="InterPro" id="IPR018247">
    <property type="entry name" value="EF_Hand_1_Ca_BS"/>
</dbReference>
<dbReference type="PROSITE" id="PS50222">
    <property type="entry name" value="EF_HAND_2"/>
    <property type="match status" value="2"/>
</dbReference>
<name>A0AAD9MVT9_9ANNE</name>
<evidence type="ECO:0000256" key="1">
    <source>
        <dbReference type="ARBA" id="ARBA00022737"/>
    </source>
</evidence>
<dbReference type="SUPFAM" id="SSF47473">
    <property type="entry name" value="EF-hand"/>
    <property type="match status" value="1"/>
</dbReference>
<dbReference type="InterPro" id="IPR050145">
    <property type="entry name" value="Centrin_CML-like"/>
</dbReference>
<feature type="domain" description="EF-hand" evidence="3">
    <location>
        <begin position="104"/>
        <end position="139"/>
    </location>
</feature>
<evidence type="ECO:0000256" key="2">
    <source>
        <dbReference type="ARBA" id="ARBA00022837"/>
    </source>
</evidence>
<evidence type="ECO:0000259" key="3">
    <source>
        <dbReference type="PROSITE" id="PS50222"/>
    </source>
</evidence>
<dbReference type="Pfam" id="PF13499">
    <property type="entry name" value="EF-hand_7"/>
    <property type="match status" value="1"/>
</dbReference>
<organism evidence="4 5">
    <name type="scientific">Paralvinella palmiformis</name>
    <dbReference type="NCBI Taxonomy" id="53620"/>
    <lineage>
        <taxon>Eukaryota</taxon>
        <taxon>Metazoa</taxon>
        <taxon>Spiralia</taxon>
        <taxon>Lophotrochozoa</taxon>
        <taxon>Annelida</taxon>
        <taxon>Polychaeta</taxon>
        <taxon>Sedentaria</taxon>
        <taxon>Canalipalpata</taxon>
        <taxon>Terebellida</taxon>
        <taxon>Terebelliformia</taxon>
        <taxon>Alvinellidae</taxon>
        <taxon>Paralvinella</taxon>
    </lineage>
</organism>
<dbReference type="Proteomes" id="UP001208570">
    <property type="component" value="Unassembled WGS sequence"/>
</dbReference>
<keyword evidence="2" id="KW-0106">Calcium</keyword>